<dbReference type="EMBL" id="WNYA01000011">
    <property type="protein sequence ID" value="KAG8552433.1"/>
    <property type="molecule type" value="Genomic_DNA"/>
</dbReference>
<keyword evidence="6" id="KW-1185">Reference proteome</keyword>
<dbReference type="GO" id="GO:0003723">
    <property type="term" value="F:RNA binding"/>
    <property type="evidence" value="ECO:0007669"/>
    <property type="project" value="TreeGrafter"/>
</dbReference>
<feature type="compositionally biased region" description="Acidic residues" evidence="3">
    <location>
        <begin position="644"/>
        <end position="658"/>
    </location>
</feature>
<dbReference type="PANTHER" id="PTHR21686">
    <property type="entry name" value="DEOXYNUCLEOTIDYLTRANSFERASE TERMINAL-INTERACTING PROTEIN 2"/>
    <property type="match status" value="1"/>
</dbReference>
<dbReference type="Proteomes" id="UP000824782">
    <property type="component" value="Unassembled WGS sequence"/>
</dbReference>
<organism evidence="5 6">
    <name type="scientific">Engystomops pustulosus</name>
    <name type="common">Tungara frog</name>
    <name type="synonym">Physalaemus pustulosus</name>
    <dbReference type="NCBI Taxonomy" id="76066"/>
    <lineage>
        <taxon>Eukaryota</taxon>
        <taxon>Metazoa</taxon>
        <taxon>Chordata</taxon>
        <taxon>Craniata</taxon>
        <taxon>Vertebrata</taxon>
        <taxon>Euteleostomi</taxon>
        <taxon>Amphibia</taxon>
        <taxon>Batrachia</taxon>
        <taxon>Anura</taxon>
        <taxon>Neobatrachia</taxon>
        <taxon>Hyloidea</taxon>
        <taxon>Leptodactylidae</taxon>
        <taxon>Leiuperinae</taxon>
        <taxon>Engystomops</taxon>
    </lineage>
</organism>
<evidence type="ECO:0000256" key="2">
    <source>
        <dbReference type="ARBA" id="ARBA00023242"/>
    </source>
</evidence>
<comment type="subcellular location">
    <subcellularLocation>
        <location evidence="1">Nucleus</location>
        <location evidence="1">Nucleolus</location>
    </subcellularLocation>
</comment>
<feature type="compositionally biased region" description="Basic residues" evidence="3">
    <location>
        <begin position="692"/>
        <end position="701"/>
    </location>
</feature>
<dbReference type="Pfam" id="PF08698">
    <property type="entry name" value="Fcf2"/>
    <property type="match status" value="1"/>
</dbReference>
<feature type="compositionally biased region" description="Basic and acidic residues" evidence="3">
    <location>
        <begin position="65"/>
        <end position="75"/>
    </location>
</feature>
<gene>
    <name evidence="5" type="ORF">GDO81_004534</name>
</gene>
<dbReference type="GO" id="GO:0005730">
    <property type="term" value="C:nucleolus"/>
    <property type="evidence" value="ECO:0007669"/>
    <property type="project" value="UniProtKB-SubCell"/>
</dbReference>
<proteinExistence type="predicted"/>
<feature type="compositionally biased region" description="Basic and acidic residues" evidence="3">
    <location>
        <begin position="418"/>
        <end position="440"/>
    </location>
</feature>
<feature type="compositionally biased region" description="Acidic residues" evidence="3">
    <location>
        <begin position="833"/>
        <end position="865"/>
    </location>
</feature>
<evidence type="ECO:0000313" key="6">
    <source>
        <dbReference type="Proteomes" id="UP000824782"/>
    </source>
</evidence>
<feature type="compositionally biased region" description="Basic and acidic residues" evidence="3">
    <location>
        <begin position="677"/>
        <end position="691"/>
    </location>
</feature>
<name>A0AAV7A291_ENGPU</name>
<feature type="region of interest" description="Disordered" evidence="3">
    <location>
        <begin position="388"/>
        <end position="444"/>
    </location>
</feature>
<feature type="compositionally biased region" description="Acidic residues" evidence="3">
    <location>
        <begin position="521"/>
        <end position="530"/>
    </location>
</feature>
<dbReference type="InterPro" id="IPR014810">
    <property type="entry name" value="Fcf2_C"/>
</dbReference>
<dbReference type="InterPro" id="IPR039883">
    <property type="entry name" value="Fcf2/DNTTIP2"/>
</dbReference>
<evidence type="ECO:0000256" key="1">
    <source>
        <dbReference type="ARBA" id="ARBA00004604"/>
    </source>
</evidence>
<dbReference type="AlphaFoldDB" id="A0AAV7A291"/>
<dbReference type="PANTHER" id="PTHR21686:SF12">
    <property type="entry name" value="DEOXYNUCLEOTIDYLTRANSFERASE TERMINAL-INTERACTING PROTEIN 2"/>
    <property type="match status" value="1"/>
</dbReference>
<feature type="region of interest" description="Disordered" evidence="3">
    <location>
        <begin position="521"/>
        <end position="788"/>
    </location>
</feature>
<accession>A0AAV7A291</accession>
<feature type="region of interest" description="Disordered" evidence="3">
    <location>
        <begin position="162"/>
        <end position="298"/>
    </location>
</feature>
<feature type="region of interest" description="Disordered" evidence="3">
    <location>
        <begin position="30"/>
        <end position="150"/>
    </location>
</feature>
<sequence>MDCFRSESFLGCTRCESRAEAVCACAGLEQGSKMVATRRSTRVEPREEGEKSRSEQSMEEVTPMETRRSSRKDAKTTGSSSDEGKSLLTSRSPLKSDTMNDGAQITTRSRHRSGQSDVSEAESTASNTSTRRTRSTQSLGLVADSTRKLRSHRSLITESIIESAEDAQFSEAESSCSSVSTTTRRRQPASRSLSTRRHSSLLLSEPLSDVDKDSKPSTEVNLTTRSRSYSKHLPQEEQMSDAESCSSGVSLQPLSRRSSKRNRSNFQSDEVATNQDDAEDHETSCKKSPKISSVKADGLSSVNEQNVFYSPRRSSRNKAEIHKDVLVSHVGSKSTDNKSQVIDVEELQVEQNPVTEEDSPVVTSAVLVHNDTDNNMVVEEYNKQVVATPKSKTPSKKQRQKVSGDGLFVTDTTPCVDSSEKAVLEPEDPKETEAGEKEDKMEDDIEEVKRTTKFKKQSTKKVVEDDEVVEVMDEDDEVVGLMEEDDEVVEVVEEDDEVVEVVEEENEVKGVVEDEVEVAQVEDEVEVEEVAQERNEVEEVAQEDDEVEEVAQEDDEGEEVAQEDDEGEEVAQEDDEVEEVAQEDDEVEEVAQEDDEVEEVAQEEEDEVEEVAQEEEDEVEDNIKEVKKTTKSKKRSAKKLVEGGEVEEKDEEVEDNIEAIETTKSKKRKNKNRSAKKMVEDNIEEVKETTKSKKRKNKKRSTIKEVEDEVETTKTEKRSGKKVRDEAAGGLLVMDTTPSVDSGKKYFLESEDDDLIDDNEEDDETMRVEEEEEDEVVETPKSIKKKAKKQLENVVADGLFVIDTTPGVDSSKKYFLEAEDCVTNKDEKRENEEVPEVVVEEDVEEEVEEEEEEEFIDESEDEDPDEGRSLQNRSKILDLSSSIDTGIDVKKMGGLYIHFGNEAQAPHKSFSSKMRQTKKNDELLQKSVITPDFEKKQKVPPYSETQYKLKKLRKKERAKTTGTGWFDMKAPQLTEELKNDLKALKMRSAMDPKRFYKKDDRDGFPKYFEVGTVVDNPADYYHSRIPKKQRKRTIMEELLVDSEFRSYNKKKFKEIVSEKAGRGKRRRNRSRKKQQI</sequence>
<feature type="compositionally biased region" description="Polar residues" evidence="3">
    <location>
        <begin position="76"/>
        <end position="107"/>
    </location>
</feature>
<feature type="compositionally biased region" description="Basic and acidic residues" evidence="3">
    <location>
        <begin position="711"/>
        <end position="727"/>
    </location>
</feature>
<feature type="compositionally biased region" description="Polar residues" evidence="3">
    <location>
        <begin position="266"/>
        <end position="275"/>
    </location>
</feature>
<feature type="compositionally biased region" description="Basic residues" evidence="3">
    <location>
        <begin position="1062"/>
        <end position="1076"/>
    </location>
</feature>
<evidence type="ECO:0000256" key="3">
    <source>
        <dbReference type="SAM" id="MobiDB-lite"/>
    </source>
</evidence>
<evidence type="ECO:0000313" key="5">
    <source>
        <dbReference type="EMBL" id="KAG8552433.1"/>
    </source>
</evidence>
<feature type="domain" description="Fcf2 pre-rRNA processing C-terminal" evidence="4">
    <location>
        <begin position="958"/>
        <end position="1051"/>
    </location>
</feature>
<feature type="compositionally biased region" description="Polar residues" evidence="3">
    <location>
        <begin position="241"/>
        <end position="253"/>
    </location>
</feature>
<feature type="region of interest" description="Disordered" evidence="3">
    <location>
        <begin position="824"/>
        <end position="875"/>
    </location>
</feature>
<dbReference type="GO" id="GO:0006396">
    <property type="term" value="P:RNA processing"/>
    <property type="evidence" value="ECO:0007669"/>
    <property type="project" value="TreeGrafter"/>
</dbReference>
<evidence type="ECO:0000259" key="4">
    <source>
        <dbReference type="Pfam" id="PF08698"/>
    </source>
</evidence>
<feature type="compositionally biased region" description="Basic residues" evidence="3">
    <location>
        <begin position="183"/>
        <end position="199"/>
    </location>
</feature>
<feature type="compositionally biased region" description="Basic residues" evidence="3">
    <location>
        <begin position="629"/>
        <end position="638"/>
    </location>
</feature>
<feature type="region of interest" description="Disordered" evidence="3">
    <location>
        <begin position="1055"/>
        <end position="1076"/>
    </location>
</feature>
<feature type="compositionally biased region" description="Polar residues" evidence="3">
    <location>
        <begin position="217"/>
        <end position="227"/>
    </location>
</feature>
<keyword evidence="2" id="KW-0539">Nucleus</keyword>
<feature type="compositionally biased region" description="Acidic residues" evidence="3">
    <location>
        <begin position="749"/>
        <end position="777"/>
    </location>
</feature>
<feature type="compositionally biased region" description="Basic residues" evidence="3">
    <location>
        <begin position="665"/>
        <end position="676"/>
    </location>
</feature>
<feature type="compositionally biased region" description="Low complexity" evidence="3">
    <location>
        <begin position="121"/>
        <end position="130"/>
    </location>
</feature>
<feature type="compositionally biased region" description="Acidic residues" evidence="3">
    <location>
        <begin position="538"/>
        <end position="620"/>
    </location>
</feature>
<comment type="caution">
    <text evidence="5">The sequence shown here is derived from an EMBL/GenBank/DDBJ whole genome shotgun (WGS) entry which is preliminary data.</text>
</comment>
<protein>
    <recommendedName>
        <fullName evidence="4">Fcf2 pre-rRNA processing C-terminal domain-containing protein</fullName>
    </recommendedName>
</protein>
<reference evidence="5" key="1">
    <citation type="thesis" date="2020" institute="ProQuest LLC" country="789 East Eisenhower Parkway, Ann Arbor, MI, USA">
        <title>Comparative Genomics and Chromosome Evolution.</title>
        <authorList>
            <person name="Mudd A.B."/>
        </authorList>
    </citation>
    <scope>NUCLEOTIDE SEQUENCE</scope>
    <source>
        <strain evidence="5">237g6f4</strain>
        <tissue evidence="5">Blood</tissue>
    </source>
</reference>
<feature type="compositionally biased region" description="Basic and acidic residues" evidence="3">
    <location>
        <begin position="41"/>
        <end position="56"/>
    </location>
</feature>